<sequence>MKGFIKKYSIVIMIILAFMIGIIVSGMFFKTIPSKDEELNNVYYIFSTGAQTIAGLVGFVLAAYTFNHQFMWNVRESDDGKTEIIDEAISKYYNYILILSISTGITLIADLCVLQFNAIKTTVIKPWVYMIVGSMNVAIIIGAFVIALYIIRPINIEEWAKKMLEKRNKRKDGIESTIDSYQFISKYIELEKLCREYLNKDSESSSSVSLMAMAGRLRERAVIDVTTYLKLVEVSKYRNLVVHGHVSEVDQEMYSKLDELYRLIDEQLRKH</sequence>
<feature type="transmembrane region" description="Helical" evidence="1">
    <location>
        <begin position="7"/>
        <end position="29"/>
    </location>
</feature>
<evidence type="ECO:0000256" key="1">
    <source>
        <dbReference type="SAM" id="Phobius"/>
    </source>
</evidence>
<dbReference type="AlphaFoldDB" id="A0A2A7DD67"/>
<proteinExistence type="predicted"/>
<gene>
    <name evidence="2" type="ORF">CON16_05475</name>
</gene>
<evidence type="ECO:0000313" key="2">
    <source>
        <dbReference type="EMBL" id="PDZ17900.1"/>
    </source>
</evidence>
<feature type="transmembrane region" description="Helical" evidence="1">
    <location>
        <begin position="128"/>
        <end position="151"/>
    </location>
</feature>
<reference evidence="2 3" key="1">
    <citation type="submission" date="2017-09" db="EMBL/GenBank/DDBJ databases">
        <title>Large-scale bioinformatics analysis of Bacillus genomes uncovers conserved roles of natural products in bacterial physiology.</title>
        <authorList>
            <consortium name="Agbiome Team Llc"/>
            <person name="Bleich R.M."/>
            <person name="Grubbs K.J."/>
            <person name="Santa Maria K.C."/>
            <person name="Allen S.E."/>
            <person name="Farag S."/>
            <person name="Shank E.A."/>
            <person name="Bowers A."/>
        </authorList>
    </citation>
    <scope>NUCLEOTIDE SEQUENCE [LARGE SCALE GENOMIC DNA]</scope>
    <source>
        <strain evidence="2 3">AFS095574</strain>
    </source>
</reference>
<dbReference type="RefSeq" id="WP_097840653.1">
    <property type="nucleotide sequence ID" value="NZ_NVLX01000007.1"/>
</dbReference>
<comment type="caution">
    <text evidence="2">The sequence shown here is derived from an EMBL/GenBank/DDBJ whole genome shotgun (WGS) entry which is preliminary data.</text>
</comment>
<organism evidence="2 3">
    <name type="scientific">Bacillus anthracis</name>
    <name type="common">anthrax bacterium</name>
    <dbReference type="NCBI Taxonomy" id="1392"/>
    <lineage>
        <taxon>Bacteria</taxon>
        <taxon>Bacillati</taxon>
        <taxon>Bacillota</taxon>
        <taxon>Bacilli</taxon>
        <taxon>Bacillales</taxon>
        <taxon>Bacillaceae</taxon>
        <taxon>Bacillus</taxon>
        <taxon>Bacillus cereus group</taxon>
    </lineage>
</organism>
<keyword evidence="1" id="KW-1133">Transmembrane helix</keyword>
<dbReference type="Proteomes" id="UP000220192">
    <property type="component" value="Unassembled WGS sequence"/>
</dbReference>
<accession>A0A2A7DD67</accession>
<keyword evidence="1" id="KW-0812">Transmembrane</keyword>
<name>A0A2A7DD67_BACAN</name>
<protein>
    <submittedName>
        <fullName evidence="2">Uncharacterized protein</fullName>
    </submittedName>
</protein>
<dbReference type="EMBL" id="NVLX01000007">
    <property type="protein sequence ID" value="PDZ17900.1"/>
    <property type="molecule type" value="Genomic_DNA"/>
</dbReference>
<feature type="transmembrane region" description="Helical" evidence="1">
    <location>
        <begin position="92"/>
        <end position="116"/>
    </location>
</feature>
<evidence type="ECO:0000313" key="3">
    <source>
        <dbReference type="Proteomes" id="UP000220192"/>
    </source>
</evidence>
<keyword evidence="1" id="KW-0472">Membrane</keyword>
<feature type="transmembrane region" description="Helical" evidence="1">
    <location>
        <begin position="41"/>
        <end position="66"/>
    </location>
</feature>